<dbReference type="InterPro" id="IPR017926">
    <property type="entry name" value="GATASE"/>
</dbReference>
<dbReference type="PROSITE" id="PS51273">
    <property type="entry name" value="GATASE_TYPE_1"/>
    <property type="match status" value="1"/>
</dbReference>
<evidence type="ECO:0000313" key="2">
    <source>
        <dbReference type="EMBL" id="MFC5065646.1"/>
    </source>
</evidence>
<dbReference type="SUPFAM" id="SSF52317">
    <property type="entry name" value="Class I glutamine amidotransferase-like"/>
    <property type="match status" value="1"/>
</dbReference>
<sequence>MRTLVIGHDHVAGLGHLDLGPVTWFTVVGEDRFDDPDVAVSFPDPAAYDLVVTLGAPWPRERIAGWAADEVRFLDAARRGGAAVLGVCFGAQLVAEMLGGSTRPLPVPRLGWREVTPHDDRVAAGPWFSWHAAQLVPPPGATVLATDDDGVAAFRHGRCAGVQFHPEMTPELLDDWLTVPGAPAVGDLRAETAQKAADAAAAVPDLLRALLSGTIREDRTEFAAVDRKAARGVPIADL</sequence>
<comment type="caution">
    <text evidence="2">The sequence shown here is derived from an EMBL/GenBank/DDBJ whole genome shotgun (WGS) entry which is preliminary data.</text>
</comment>
<dbReference type="RefSeq" id="WP_378038971.1">
    <property type="nucleotide sequence ID" value="NZ_JBHSIV010000042.1"/>
</dbReference>
<proteinExistence type="predicted"/>
<protein>
    <submittedName>
        <fullName evidence="2">Type 1 glutamine amidotransferase</fullName>
    </submittedName>
</protein>
<organism evidence="2 3">
    <name type="scientific">Actinomycetospora atypica</name>
    <dbReference type="NCBI Taxonomy" id="1290095"/>
    <lineage>
        <taxon>Bacteria</taxon>
        <taxon>Bacillati</taxon>
        <taxon>Actinomycetota</taxon>
        <taxon>Actinomycetes</taxon>
        <taxon>Pseudonocardiales</taxon>
        <taxon>Pseudonocardiaceae</taxon>
        <taxon>Actinomycetospora</taxon>
    </lineage>
</organism>
<dbReference type="EMBL" id="JBHSIV010000042">
    <property type="protein sequence ID" value="MFC5065646.1"/>
    <property type="molecule type" value="Genomic_DNA"/>
</dbReference>
<dbReference type="InterPro" id="IPR029062">
    <property type="entry name" value="Class_I_gatase-like"/>
</dbReference>
<evidence type="ECO:0000259" key="1">
    <source>
        <dbReference type="Pfam" id="PF00117"/>
    </source>
</evidence>
<dbReference type="Pfam" id="PF00117">
    <property type="entry name" value="GATase"/>
    <property type="match status" value="1"/>
</dbReference>
<gene>
    <name evidence="2" type="ORF">ACFPBZ_25755</name>
</gene>
<dbReference type="PANTHER" id="PTHR42695">
    <property type="entry name" value="GLUTAMINE AMIDOTRANSFERASE YLR126C-RELATED"/>
    <property type="match status" value="1"/>
</dbReference>
<feature type="domain" description="Glutamine amidotransferase" evidence="1">
    <location>
        <begin position="48"/>
        <end position="172"/>
    </location>
</feature>
<evidence type="ECO:0000313" key="3">
    <source>
        <dbReference type="Proteomes" id="UP001595947"/>
    </source>
</evidence>
<dbReference type="PANTHER" id="PTHR42695:SF5">
    <property type="entry name" value="GLUTAMINE AMIDOTRANSFERASE YLR126C-RELATED"/>
    <property type="match status" value="1"/>
</dbReference>
<name>A0ABV9YUV1_9PSEU</name>
<dbReference type="Gene3D" id="3.40.50.880">
    <property type="match status" value="1"/>
</dbReference>
<accession>A0ABV9YUV1</accession>
<reference evidence="3" key="1">
    <citation type="journal article" date="2019" name="Int. J. Syst. Evol. Microbiol.">
        <title>The Global Catalogue of Microorganisms (GCM) 10K type strain sequencing project: providing services to taxonomists for standard genome sequencing and annotation.</title>
        <authorList>
            <consortium name="The Broad Institute Genomics Platform"/>
            <consortium name="The Broad Institute Genome Sequencing Center for Infectious Disease"/>
            <person name="Wu L."/>
            <person name="Ma J."/>
        </authorList>
    </citation>
    <scope>NUCLEOTIDE SEQUENCE [LARGE SCALE GENOMIC DNA]</scope>
    <source>
        <strain evidence="3">CGMCC 4.7093</strain>
    </source>
</reference>
<keyword evidence="2" id="KW-0315">Glutamine amidotransferase</keyword>
<keyword evidence="3" id="KW-1185">Reference proteome</keyword>
<dbReference type="Proteomes" id="UP001595947">
    <property type="component" value="Unassembled WGS sequence"/>
</dbReference>
<dbReference type="InterPro" id="IPR044992">
    <property type="entry name" value="ChyE-like"/>
</dbReference>